<organism evidence="1">
    <name type="scientific">Arundo donax</name>
    <name type="common">Giant reed</name>
    <name type="synonym">Donax arundinaceus</name>
    <dbReference type="NCBI Taxonomy" id="35708"/>
    <lineage>
        <taxon>Eukaryota</taxon>
        <taxon>Viridiplantae</taxon>
        <taxon>Streptophyta</taxon>
        <taxon>Embryophyta</taxon>
        <taxon>Tracheophyta</taxon>
        <taxon>Spermatophyta</taxon>
        <taxon>Magnoliopsida</taxon>
        <taxon>Liliopsida</taxon>
        <taxon>Poales</taxon>
        <taxon>Poaceae</taxon>
        <taxon>PACMAD clade</taxon>
        <taxon>Arundinoideae</taxon>
        <taxon>Arundineae</taxon>
        <taxon>Arundo</taxon>
    </lineage>
</organism>
<reference evidence="1" key="1">
    <citation type="submission" date="2014-09" db="EMBL/GenBank/DDBJ databases">
        <authorList>
            <person name="Magalhaes I.L.F."/>
            <person name="Oliveira U."/>
            <person name="Santos F.R."/>
            <person name="Vidigal T.H.D.A."/>
            <person name="Brescovit A.D."/>
            <person name="Santos A.J."/>
        </authorList>
    </citation>
    <scope>NUCLEOTIDE SEQUENCE</scope>
    <source>
        <tissue evidence="1">Shoot tissue taken approximately 20 cm above the soil surface</tissue>
    </source>
</reference>
<evidence type="ECO:0000313" key="1">
    <source>
        <dbReference type="EMBL" id="JAD19930.1"/>
    </source>
</evidence>
<proteinExistence type="predicted"/>
<name>A0A0A8Y3R0_ARUDO</name>
<dbReference type="AlphaFoldDB" id="A0A0A8Y3R0"/>
<dbReference type="EMBL" id="GBRH01277965">
    <property type="protein sequence ID" value="JAD19930.1"/>
    <property type="molecule type" value="Transcribed_RNA"/>
</dbReference>
<protein>
    <submittedName>
        <fullName evidence="1">Uncharacterized protein</fullName>
    </submittedName>
</protein>
<reference evidence="1" key="2">
    <citation type="journal article" date="2015" name="Data Brief">
        <title>Shoot transcriptome of the giant reed, Arundo donax.</title>
        <authorList>
            <person name="Barrero R.A."/>
            <person name="Guerrero F.D."/>
            <person name="Moolhuijzen P."/>
            <person name="Goolsby J.A."/>
            <person name="Tidwell J."/>
            <person name="Bellgard S.E."/>
            <person name="Bellgard M.I."/>
        </authorList>
    </citation>
    <scope>NUCLEOTIDE SEQUENCE</scope>
    <source>
        <tissue evidence="1">Shoot tissue taken approximately 20 cm above the soil surface</tissue>
    </source>
</reference>
<accession>A0A0A8Y3R0</accession>
<sequence>MRKGICWCCAARALVCSSP</sequence>